<feature type="domain" description="EF-hand" evidence="3">
    <location>
        <begin position="122"/>
        <end position="157"/>
    </location>
</feature>
<evidence type="ECO:0000256" key="2">
    <source>
        <dbReference type="ARBA" id="ARBA00022837"/>
    </source>
</evidence>
<dbReference type="SMART" id="SM00054">
    <property type="entry name" value="EFh"/>
    <property type="match status" value="4"/>
</dbReference>
<dbReference type="EMBL" id="MU155197">
    <property type="protein sequence ID" value="KAF9480290.1"/>
    <property type="molecule type" value="Genomic_DNA"/>
</dbReference>
<feature type="domain" description="EF-hand" evidence="3">
    <location>
        <begin position="44"/>
        <end position="79"/>
    </location>
</feature>
<dbReference type="Proteomes" id="UP000807469">
    <property type="component" value="Unassembled WGS sequence"/>
</dbReference>
<dbReference type="InterPro" id="IPR050230">
    <property type="entry name" value="CALM/Myosin/TropC-like"/>
</dbReference>
<dbReference type="OrthoDB" id="26525at2759"/>
<proteinExistence type="predicted"/>
<reference evidence="4" key="1">
    <citation type="submission" date="2020-11" db="EMBL/GenBank/DDBJ databases">
        <authorList>
            <consortium name="DOE Joint Genome Institute"/>
            <person name="Ahrendt S."/>
            <person name="Riley R."/>
            <person name="Andreopoulos W."/>
            <person name="Labutti K."/>
            <person name="Pangilinan J."/>
            <person name="Ruiz-Duenas F.J."/>
            <person name="Barrasa J.M."/>
            <person name="Sanchez-Garcia M."/>
            <person name="Camarero S."/>
            <person name="Miyauchi S."/>
            <person name="Serrano A."/>
            <person name="Linde D."/>
            <person name="Babiker R."/>
            <person name="Drula E."/>
            <person name="Ayuso-Fernandez I."/>
            <person name="Pacheco R."/>
            <person name="Padilla G."/>
            <person name="Ferreira P."/>
            <person name="Barriuso J."/>
            <person name="Kellner H."/>
            <person name="Castanera R."/>
            <person name="Alfaro M."/>
            <person name="Ramirez L."/>
            <person name="Pisabarro A.G."/>
            <person name="Kuo A."/>
            <person name="Tritt A."/>
            <person name="Lipzen A."/>
            <person name="He G."/>
            <person name="Yan M."/>
            <person name="Ng V."/>
            <person name="Cullen D."/>
            <person name="Martin F."/>
            <person name="Rosso M.-N."/>
            <person name="Henrissat B."/>
            <person name="Hibbett D."/>
            <person name="Martinez A.T."/>
            <person name="Grigoriev I.V."/>
        </authorList>
    </citation>
    <scope>NUCLEOTIDE SEQUENCE</scope>
    <source>
        <strain evidence="4">CIRM-BRFM 674</strain>
    </source>
</reference>
<evidence type="ECO:0000259" key="3">
    <source>
        <dbReference type="PROSITE" id="PS50222"/>
    </source>
</evidence>
<accession>A0A9P5Z5C6</accession>
<keyword evidence="5" id="KW-1185">Reference proteome</keyword>
<dbReference type="PANTHER" id="PTHR23048:SF0">
    <property type="entry name" value="CALMODULIN LIKE 3"/>
    <property type="match status" value="1"/>
</dbReference>
<name>A0A9P5Z5C6_9AGAR</name>
<evidence type="ECO:0000256" key="1">
    <source>
        <dbReference type="ARBA" id="ARBA00022737"/>
    </source>
</evidence>
<feature type="domain" description="EF-hand" evidence="3">
    <location>
        <begin position="85"/>
        <end position="120"/>
    </location>
</feature>
<evidence type="ECO:0000313" key="4">
    <source>
        <dbReference type="EMBL" id="KAF9480290.1"/>
    </source>
</evidence>
<protein>
    <submittedName>
        <fullName evidence="4">EF-hand</fullName>
    </submittedName>
</protein>
<gene>
    <name evidence="4" type="ORF">BDN70DRAFT_877793</name>
</gene>
<dbReference type="InterPro" id="IPR011992">
    <property type="entry name" value="EF-hand-dom_pair"/>
</dbReference>
<dbReference type="CDD" id="cd00051">
    <property type="entry name" value="EFh"/>
    <property type="match status" value="2"/>
</dbReference>
<dbReference type="PANTHER" id="PTHR23048">
    <property type="entry name" value="MYOSIN LIGHT CHAIN 1, 3"/>
    <property type="match status" value="1"/>
</dbReference>
<dbReference type="GO" id="GO:0005509">
    <property type="term" value="F:calcium ion binding"/>
    <property type="evidence" value="ECO:0007669"/>
    <property type="project" value="InterPro"/>
</dbReference>
<keyword evidence="2" id="KW-0106">Calcium</keyword>
<keyword evidence="1" id="KW-0677">Repeat</keyword>
<dbReference type="PROSITE" id="PS50222">
    <property type="entry name" value="EF_HAND_2"/>
    <property type="match status" value="4"/>
</dbReference>
<dbReference type="InterPro" id="IPR018247">
    <property type="entry name" value="EF_Hand_1_Ca_BS"/>
</dbReference>
<organism evidence="4 5">
    <name type="scientific">Pholiota conissans</name>
    <dbReference type="NCBI Taxonomy" id="109636"/>
    <lineage>
        <taxon>Eukaryota</taxon>
        <taxon>Fungi</taxon>
        <taxon>Dikarya</taxon>
        <taxon>Basidiomycota</taxon>
        <taxon>Agaricomycotina</taxon>
        <taxon>Agaricomycetes</taxon>
        <taxon>Agaricomycetidae</taxon>
        <taxon>Agaricales</taxon>
        <taxon>Agaricineae</taxon>
        <taxon>Strophariaceae</taxon>
        <taxon>Pholiota</taxon>
    </lineage>
</organism>
<evidence type="ECO:0000313" key="5">
    <source>
        <dbReference type="Proteomes" id="UP000807469"/>
    </source>
</evidence>
<feature type="domain" description="EF-hand" evidence="3">
    <location>
        <begin position="8"/>
        <end position="43"/>
    </location>
</feature>
<dbReference type="Gene3D" id="1.10.238.10">
    <property type="entry name" value="EF-hand"/>
    <property type="match status" value="2"/>
</dbReference>
<sequence>MADRITEEELASYKDAFTSFDRDGDGTITTSELGTVMRSLGRNPTELELQEILKGVDKDQNGTIEFAEFVDLMGRSHQALSPGAEPQDELFQAFSVFDKDSSGKISITELEAVMNNVLGEHLTQEELEIMIKEADLDGDREISFVEFKKMVTERSMSG</sequence>
<dbReference type="InterPro" id="IPR002048">
    <property type="entry name" value="EF_hand_dom"/>
</dbReference>
<dbReference type="PROSITE" id="PS00018">
    <property type="entry name" value="EF_HAND_1"/>
    <property type="match status" value="4"/>
</dbReference>
<dbReference type="Pfam" id="PF13499">
    <property type="entry name" value="EF-hand_7"/>
    <property type="match status" value="2"/>
</dbReference>
<comment type="caution">
    <text evidence="4">The sequence shown here is derived from an EMBL/GenBank/DDBJ whole genome shotgun (WGS) entry which is preliminary data.</text>
</comment>
<dbReference type="AlphaFoldDB" id="A0A9P5Z5C6"/>
<dbReference type="FunFam" id="1.10.238.10:FF:000178">
    <property type="entry name" value="Calmodulin-2 A"/>
    <property type="match status" value="1"/>
</dbReference>
<dbReference type="SUPFAM" id="SSF47473">
    <property type="entry name" value="EF-hand"/>
    <property type="match status" value="1"/>
</dbReference>
<dbReference type="GO" id="GO:0016460">
    <property type="term" value="C:myosin II complex"/>
    <property type="evidence" value="ECO:0007669"/>
    <property type="project" value="TreeGrafter"/>
</dbReference>